<accession>A0ABY9B9G4</accession>
<feature type="signal peptide" evidence="1">
    <location>
        <begin position="1"/>
        <end position="29"/>
    </location>
</feature>
<name>A0ABY9B9G4_9CHLR</name>
<dbReference type="InterPro" id="IPR013783">
    <property type="entry name" value="Ig-like_fold"/>
</dbReference>
<keyword evidence="1" id="KW-0732">Signal</keyword>
<protein>
    <recommendedName>
        <fullName evidence="4">IPT/TIG domain-containing protein</fullName>
    </recommendedName>
</protein>
<gene>
    <name evidence="2" type="ORF">OZ401_003468</name>
</gene>
<keyword evidence="3" id="KW-1185">Reference proteome</keyword>
<evidence type="ECO:0000256" key="1">
    <source>
        <dbReference type="SAM" id="SignalP"/>
    </source>
</evidence>
<evidence type="ECO:0008006" key="4">
    <source>
        <dbReference type="Google" id="ProtNLM"/>
    </source>
</evidence>
<dbReference type="RefSeq" id="WP_341471710.1">
    <property type="nucleotide sequence ID" value="NZ_CP128400.1"/>
</dbReference>
<feature type="chain" id="PRO_5045780376" description="IPT/TIG domain-containing protein" evidence="1">
    <location>
        <begin position="30"/>
        <end position="388"/>
    </location>
</feature>
<dbReference type="Proteomes" id="UP001431572">
    <property type="component" value="Chromosome 2"/>
</dbReference>
<evidence type="ECO:0000313" key="3">
    <source>
        <dbReference type="Proteomes" id="UP001431572"/>
    </source>
</evidence>
<dbReference type="Gene3D" id="2.60.40.10">
    <property type="entry name" value="Immunoglobulins"/>
    <property type="match status" value="1"/>
</dbReference>
<evidence type="ECO:0000313" key="2">
    <source>
        <dbReference type="EMBL" id="WJW69838.1"/>
    </source>
</evidence>
<organism evidence="2 3">
    <name type="scientific">Candidatus Chlorohelix allophototropha</name>
    <dbReference type="NCBI Taxonomy" id="3003348"/>
    <lineage>
        <taxon>Bacteria</taxon>
        <taxon>Bacillati</taxon>
        <taxon>Chloroflexota</taxon>
        <taxon>Chloroflexia</taxon>
        <taxon>Candidatus Chloroheliales</taxon>
        <taxon>Candidatus Chloroheliaceae</taxon>
        <taxon>Candidatus Chlorohelix</taxon>
    </lineage>
</organism>
<proteinExistence type="predicted"/>
<dbReference type="EMBL" id="CP128400">
    <property type="protein sequence ID" value="WJW69838.1"/>
    <property type="molecule type" value="Genomic_DNA"/>
</dbReference>
<reference evidence="2" key="1">
    <citation type="journal article" date="2024" name="Nature">
        <title>Anoxygenic phototroph of the Chloroflexota uses a type I reaction centre.</title>
        <authorList>
            <person name="Tsuji J.M."/>
            <person name="Shaw N.A."/>
            <person name="Nagashima S."/>
            <person name="Venkiteswaran J.J."/>
            <person name="Schiff S.L."/>
            <person name="Watanabe T."/>
            <person name="Fukui M."/>
            <person name="Hanada S."/>
            <person name="Tank M."/>
            <person name="Neufeld J.D."/>
        </authorList>
    </citation>
    <scope>NUCLEOTIDE SEQUENCE</scope>
    <source>
        <strain evidence="2">L227-S17</strain>
    </source>
</reference>
<sequence length="388" mass="40820">MKCRQFYFTLRRSGLAMLMLLSLAFSAAAMPQQAAKAGFDSYNYGNLKPGSSSQATFTFTVAASISTSVTTLDQFGYAFSIVSDGCTGFSGDGSCNVVVSFTPPFSGYFSAILQFSYLNETEQNAQIYLFGKGSIGASLVCAASVSPDRSLKVATETVVGATFKVKNQGISGSFDQYLEMPFDATLIPAYTSFSDPGMWVSSSEGGKLKIALPSLGAGATFSGTVFFRLNPENMPVAGKELSFNYYVLYSTNALPARDIAWDSSSILLFREESTVTGTCYSNTVKVSFTDGNRDETVGKVMPMTPGETAVTAGTQVTVAGDMFIAGELFSAWITAPNGQSVALAGGRADANGVGSLTVDTTGLAAGSYVIAIYGHDSEITGRTILTVK</sequence>